<dbReference type="PANTHER" id="PTHR43646">
    <property type="entry name" value="GLYCOSYLTRANSFERASE"/>
    <property type="match status" value="1"/>
</dbReference>
<protein>
    <submittedName>
        <fullName evidence="2">Mycofactocin biosynthesis glycosyltransferase MftF</fullName>
    </submittedName>
</protein>
<dbReference type="Gene3D" id="3.90.550.10">
    <property type="entry name" value="Spore Coat Polysaccharide Biosynthesis Protein SpsA, Chain A"/>
    <property type="match status" value="1"/>
</dbReference>
<dbReference type="InterPro" id="IPR001173">
    <property type="entry name" value="Glyco_trans_2-like"/>
</dbReference>
<dbReference type="Proteomes" id="UP001500618">
    <property type="component" value="Unassembled WGS sequence"/>
</dbReference>
<proteinExistence type="predicted"/>
<evidence type="ECO:0000313" key="3">
    <source>
        <dbReference type="Proteomes" id="UP001500618"/>
    </source>
</evidence>
<dbReference type="EMBL" id="BAAANY010000009">
    <property type="protein sequence ID" value="GAA1678721.1"/>
    <property type="molecule type" value="Genomic_DNA"/>
</dbReference>
<accession>A0ABP4SX80</accession>
<gene>
    <name evidence="2" type="primary">mftF</name>
    <name evidence="2" type="ORF">GCM10009765_29960</name>
</gene>
<dbReference type="PANTHER" id="PTHR43646:SF6">
    <property type="entry name" value="PRE-MYCOFACTOCIN GLYCOSYLTRANSFERASE"/>
    <property type="match status" value="1"/>
</dbReference>
<name>A0ABP4SX80_9ACTN</name>
<dbReference type="InterPro" id="IPR029044">
    <property type="entry name" value="Nucleotide-diphossugar_trans"/>
</dbReference>
<organism evidence="2 3">
    <name type="scientific">Fodinicola feengrottensis</name>
    <dbReference type="NCBI Taxonomy" id="435914"/>
    <lineage>
        <taxon>Bacteria</taxon>
        <taxon>Bacillati</taxon>
        <taxon>Actinomycetota</taxon>
        <taxon>Actinomycetes</taxon>
        <taxon>Mycobacteriales</taxon>
        <taxon>Fodinicola</taxon>
    </lineage>
</organism>
<dbReference type="InterPro" id="IPR023981">
    <property type="entry name" value="MftF"/>
</dbReference>
<sequence length="483" mass="51792">MSRPGVGAAPEAVRLPKGFAIQLDPGVRVQPGGRVLIGGMPLRILTLSRTAAGILADGAFVVSDDLSARLADRLLATGVAHPRPAPAEPERITVVVPVKDRPAGVDRLLTQVRATVTPAPELVVVDDGSRDQLAIARIARTHGARLVRHRTSKGPSAARNAGFLSAETRLVAFLDSDCAPLAGWLEPLLAHFADPLVAAAAPRIVPMGGESWLDRYERVAGSLDRGPAEASVFPRSRVPYVPSAALVVRRDAFGAGFDETMRVAEDVDLVWRLVESGWRVRYEPAAQVAHEHRTQPVEWLRTRAYYGTGAAPLALRHGSAVAPLVMDRWSAGAWALALTGDWRAMVAALGVTAVAASKFAVRLREDVPALEDAGSTAYSLVRGGTLASGWQVASLLTRHAWPVTLAAALVSRRARRIALAVAVGEGVAAWIRDRPPLDPVRYVLARRLDDLAYGTGLWVGAARHRTFAPLRPDFTKVTRPPRR</sequence>
<keyword evidence="3" id="KW-1185">Reference proteome</keyword>
<feature type="domain" description="Glycosyltransferase 2-like" evidence="1">
    <location>
        <begin position="93"/>
        <end position="250"/>
    </location>
</feature>
<evidence type="ECO:0000259" key="1">
    <source>
        <dbReference type="Pfam" id="PF00535"/>
    </source>
</evidence>
<dbReference type="Pfam" id="PF00535">
    <property type="entry name" value="Glycos_transf_2"/>
    <property type="match status" value="1"/>
</dbReference>
<evidence type="ECO:0000313" key="2">
    <source>
        <dbReference type="EMBL" id="GAA1678721.1"/>
    </source>
</evidence>
<dbReference type="RefSeq" id="WP_344310756.1">
    <property type="nucleotide sequence ID" value="NZ_BAAANY010000009.1"/>
</dbReference>
<dbReference type="SUPFAM" id="SSF53448">
    <property type="entry name" value="Nucleotide-diphospho-sugar transferases"/>
    <property type="match status" value="1"/>
</dbReference>
<dbReference type="NCBIfam" id="TIGR03965">
    <property type="entry name" value="mycofact_glyco"/>
    <property type="match status" value="1"/>
</dbReference>
<comment type="caution">
    <text evidence="2">The sequence shown here is derived from an EMBL/GenBank/DDBJ whole genome shotgun (WGS) entry which is preliminary data.</text>
</comment>
<reference evidence="3" key="1">
    <citation type="journal article" date="2019" name="Int. J. Syst. Evol. Microbiol.">
        <title>The Global Catalogue of Microorganisms (GCM) 10K type strain sequencing project: providing services to taxonomists for standard genome sequencing and annotation.</title>
        <authorList>
            <consortium name="The Broad Institute Genomics Platform"/>
            <consortium name="The Broad Institute Genome Sequencing Center for Infectious Disease"/>
            <person name="Wu L."/>
            <person name="Ma J."/>
        </authorList>
    </citation>
    <scope>NUCLEOTIDE SEQUENCE [LARGE SCALE GENOMIC DNA]</scope>
    <source>
        <strain evidence="3">JCM 14718</strain>
    </source>
</reference>